<protein>
    <submittedName>
        <fullName evidence="3">DUF4493 domain-containing protein</fullName>
    </submittedName>
</protein>
<dbReference type="PROSITE" id="PS51257">
    <property type="entry name" value="PROKAR_LIPOPROTEIN"/>
    <property type="match status" value="1"/>
</dbReference>
<dbReference type="Pfam" id="PF13201">
    <property type="entry name" value="PCMD"/>
    <property type="match status" value="1"/>
</dbReference>
<dbReference type="Gene3D" id="2.60.120.890">
    <property type="entry name" value="BT2081, beta-jelly-roll domain"/>
    <property type="match status" value="1"/>
</dbReference>
<feature type="signal peptide" evidence="1">
    <location>
        <begin position="1"/>
        <end position="21"/>
    </location>
</feature>
<sequence length="697" mass="78588">MRKFLHLKVLLLMLLSISCSKKEDVLRKGTVSLFLNANNNVTVVNFRRASSINVSSFSISIFDNNDKLVKEFPTYKDFPDQFYLNQGTYKLVAQSSPVTTAAFSSPYYYGETEFKVNDLKSTKIELTCAIANSKVSVKYTSDFIDVFGEVYTEIENKSGKLTFEQNELKEGYFSPEPFTVKLYQKATQKLLISRTFNDVKPKDYYKFTFEALKGTGGISVIVDESVTEKNVEFRIPEQWLEVNIPTIEGEGIDISQEQEVVEGSTQQTVIKFKAEGGIKSLKVFVKSTNLLNDGWPDAIDFAQLSQEEIDFLADKGITYPVIVSGANEVAIDFTAYIKTLQAGQGVADVFEFGFDIEDNFYQRDATKSLNLKVTPAQFTINFDEGDIWVAKATINVALTEGDKDFVTVFYQEKGQSVWLKSKSYTTVNNKDFTYLLTGLSSNKEYRVKAVYNKNSSSELLFNTEEEKQLPNAKMEDWYSDVVAPSHWIGYAEIRKYIPNSRGESTWSTVNEKTTEHRGSFRYNYNSLSGTYNSSDSYKGSNAAEIVTVGYGYGTTKAGSASVVKKRASGQLFIGSYSYSGGSESFNYGMPFTSRPTSFTGYYKYDPYRSDEFSVEIVIENRDNGTVTELAREQYISGTKQESYTQFNIPINYSNTTLKATHMYVVIKSSIKSLDTRVVNGRHLGSMLLIDELSLNYN</sequence>
<evidence type="ECO:0000256" key="1">
    <source>
        <dbReference type="SAM" id="SignalP"/>
    </source>
</evidence>
<dbReference type="Proteomes" id="UP000682802">
    <property type="component" value="Plasmid p1"/>
</dbReference>
<geneLocation type="plasmid" evidence="3 4">
    <name>p1</name>
</geneLocation>
<dbReference type="InterPro" id="IPR027840">
    <property type="entry name" value="DUF4493"/>
</dbReference>
<accession>A0ABX8H4K4</accession>
<gene>
    <name evidence="3" type="ORF">KM029_25485</name>
</gene>
<dbReference type="EMBL" id="CP076130">
    <property type="protein sequence ID" value="QWG10740.1"/>
    <property type="molecule type" value="Genomic_DNA"/>
</dbReference>
<keyword evidence="3" id="KW-0614">Plasmid</keyword>
<dbReference type="InterPro" id="IPR025112">
    <property type="entry name" value="PCMD"/>
</dbReference>
<evidence type="ECO:0000313" key="3">
    <source>
        <dbReference type="EMBL" id="QWG10740.1"/>
    </source>
</evidence>
<dbReference type="RefSeq" id="WP_144077230.1">
    <property type="nucleotide sequence ID" value="NZ_CP076130.1"/>
</dbReference>
<proteinExistence type="predicted"/>
<name>A0ABX8H4K4_9BACT</name>
<keyword evidence="4" id="KW-1185">Reference proteome</keyword>
<organism evidence="3 4">
    <name type="scientific">Flammeovirga kamogawensis</name>
    <dbReference type="NCBI Taxonomy" id="373891"/>
    <lineage>
        <taxon>Bacteria</taxon>
        <taxon>Pseudomonadati</taxon>
        <taxon>Bacteroidota</taxon>
        <taxon>Cytophagia</taxon>
        <taxon>Cytophagales</taxon>
        <taxon>Flammeovirgaceae</taxon>
        <taxon>Flammeovirga</taxon>
    </lineage>
</organism>
<evidence type="ECO:0000313" key="4">
    <source>
        <dbReference type="Proteomes" id="UP000682802"/>
    </source>
</evidence>
<keyword evidence="1" id="KW-0732">Signal</keyword>
<dbReference type="Pfam" id="PF14900">
    <property type="entry name" value="DUF4493"/>
    <property type="match status" value="1"/>
</dbReference>
<feature type="chain" id="PRO_5046248379" evidence="1">
    <location>
        <begin position="22"/>
        <end position="697"/>
    </location>
</feature>
<dbReference type="InterPro" id="IPR038653">
    <property type="entry name" value="Put_CMD_sf"/>
</dbReference>
<evidence type="ECO:0000259" key="2">
    <source>
        <dbReference type="Pfam" id="PF13201"/>
    </source>
</evidence>
<reference evidence="3 4" key="1">
    <citation type="submission" date="2021-05" db="EMBL/GenBank/DDBJ databases">
        <title>Comparative genomic studies on the polysaccharide-degrading batcterial strains of the Flammeovirga genus.</title>
        <authorList>
            <person name="Zewei F."/>
            <person name="Zheng Z."/>
            <person name="Yu L."/>
            <person name="Ruyue G."/>
            <person name="Yanhong M."/>
            <person name="Yuanyuan C."/>
            <person name="Jingyan G."/>
            <person name="Wenjun H."/>
        </authorList>
    </citation>
    <scope>NUCLEOTIDE SEQUENCE [LARGE SCALE GENOMIC DNA]</scope>
    <source>
        <strain evidence="3 4">YS10</strain>
        <plasmid evidence="3 4">p1</plasmid>
    </source>
</reference>
<feature type="domain" description="Putative carbohydrate metabolism" evidence="2">
    <location>
        <begin position="498"/>
        <end position="694"/>
    </location>
</feature>